<accession>A0A0F8VSU5</accession>
<gene>
    <name evidence="1" type="ORF">LCGC14_3155390</name>
</gene>
<evidence type="ECO:0000313" key="1">
    <source>
        <dbReference type="EMBL" id="KKK47418.1"/>
    </source>
</evidence>
<protein>
    <submittedName>
        <fullName evidence="1">Uncharacterized protein</fullName>
    </submittedName>
</protein>
<dbReference type="InterPro" id="IPR007555">
    <property type="entry name" value="DUF499"/>
</dbReference>
<comment type="caution">
    <text evidence="1">The sequence shown here is derived from an EMBL/GenBank/DDBJ whole genome shotgun (WGS) entry which is preliminary data.</text>
</comment>
<proteinExistence type="predicted"/>
<dbReference type="Pfam" id="PF04465">
    <property type="entry name" value="DUF499"/>
    <property type="match status" value="1"/>
</dbReference>
<sequence>FLSLTIYCLRKKNIEYITLGDFDLKYQDIRRELIKNIGNEYDSIIAADITDPNSGSKKVDNSLGESYKGLHIGTRSSTAIFLYSFSTGRDNGANLKEIKRSSTITSIPSSIVSEAVDLLKNEKLFYIEEQAGKILFKNTPNLNKIIINKIENVEDNDILVEEKKYLISSVKKGNFNKIYIWPAESRDIDDNPYLKLIILDKRDENFMNSIVENKGTIPRVYRNTIFFLSPFEAKRFELLYSIKRRIALEQIQKDTSLKFTQQEKKNISDSIKKQKEIIITKINETYRTLNIPARNEIEDVDLGIPTYGDSMNITKDVYEKLKSERTIIDKMVPLV</sequence>
<dbReference type="EMBL" id="LAZR01069590">
    <property type="protein sequence ID" value="KKK47418.1"/>
    <property type="molecule type" value="Genomic_DNA"/>
</dbReference>
<name>A0A0F8VSU5_9ZZZZ</name>
<dbReference type="AlphaFoldDB" id="A0A0F8VSU5"/>
<feature type="non-terminal residue" evidence="1">
    <location>
        <position position="335"/>
    </location>
</feature>
<feature type="non-terminal residue" evidence="1">
    <location>
        <position position="1"/>
    </location>
</feature>
<reference evidence="1" key="1">
    <citation type="journal article" date="2015" name="Nature">
        <title>Complex archaea that bridge the gap between prokaryotes and eukaryotes.</title>
        <authorList>
            <person name="Spang A."/>
            <person name="Saw J.H."/>
            <person name="Jorgensen S.L."/>
            <person name="Zaremba-Niedzwiedzka K."/>
            <person name="Martijn J."/>
            <person name="Lind A.E."/>
            <person name="van Eijk R."/>
            <person name="Schleper C."/>
            <person name="Guy L."/>
            <person name="Ettema T.J."/>
        </authorList>
    </citation>
    <scope>NUCLEOTIDE SEQUENCE</scope>
</reference>
<organism evidence="1">
    <name type="scientific">marine sediment metagenome</name>
    <dbReference type="NCBI Taxonomy" id="412755"/>
    <lineage>
        <taxon>unclassified sequences</taxon>
        <taxon>metagenomes</taxon>
        <taxon>ecological metagenomes</taxon>
    </lineage>
</organism>